<organism evidence="8 9">
    <name type="scientific">Kaistia defluvii</name>
    <dbReference type="NCBI Taxonomy" id="410841"/>
    <lineage>
        <taxon>Bacteria</taxon>
        <taxon>Pseudomonadati</taxon>
        <taxon>Pseudomonadota</taxon>
        <taxon>Alphaproteobacteria</taxon>
        <taxon>Hyphomicrobiales</taxon>
        <taxon>Kaistiaceae</taxon>
        <taxon>Kaistia</taxon>
    </lineage>
</organism>
<dbReference type="InterPro" id="IPR036388">
    <property type="entry name" value="WH-like_DNA-bd_sf"/>
</dbReference>
<dbReference type="GO" id="GO:0003677">
    <property type="term" value="F:DNA binding"/>
    <property type="evidence" value="ECO:0007669"/>
    <property type="project" value="UniProtKB-KW"/>
</dbReference>
<comment type="similarity">
    <text evidence="1">In the C-terminal section; belongs to the class-I pyridoxal-phosphate-dependent aminotransferase family.</text>
</comment>
<dbReference type="EMBL" id="JBEPSM010000005">
    <property type="protein sequence ID" value="MET4636666.1"/>
    <property type="molecule type" value="Genomic_DNA"/>
</dbReference>
<evidence type="ECO:0000313" key="9">
    <source>
        <dbReference type="Proteomes" id="UP001549321"/>
    </source>
</evidence>
<gene>
    <name evidence="8" type="ORF">ABIE08_004629</name>
</gene>
<dbReference type="InterPro" id="IPR015424">
    <property type="entry name" value="PyrdxlP-dep_Trfase"/>
</dbReference>
<dbReference type="InterPro" id="IPR036390">
    <property type="entry name" value="WH_DNA-bd_sf"/>
</dbReference>
<dbReference type="RefSeq" id="WP_354554386.1">
    <property type="nucleotide sequence ID" value="NZ_JBEPSM010000005.1"/>
</dbReference>
<evidence type="ECO:0000256" key="4">
    <source>
        <dbReference type="ARBA" id="ARBA00023125"/>
    </source>
</evidence>
<dbReference type="InterPro" id="IPR015422">
    <property type="entry name" value="PyrdxlP-dep_Trfase_small"/>
</dbReference>
<dbReference type="Gene3D" id="1.10.10.10">
    <property type="entry name" value="Winged helix-like DNA-binding domain superfamily/Winged helix DNA-binding domain"/>
    <property type="match status" value="1"/>
</dbReference>
<dbReference type="Pfam" id="PF00155">
    <property type="entry name" value="Aminotran_1_2"/>
    <property type="match status" value="1"/>
</dbReference>
<feature type="domain" description="HTH gntR-type" evidence="7">
    <location>
        <begin position="23"/>
        <end position="91"/>
    </location>
</feature>
<comment type="caution">
    <text evidence="8">The sequence shown here is derived from an EMBL/GenBank/DDBJ whole genome shotgun (WGS) entry which is preliminary data.</text>
</comment>
<dbReference type="Gene3D" id="3.40.640.10">
    <property type="entry name" value="Type I PLP-dependent aspartate aminotransferase-like (Major domain)"/>
    <property type="match status" value="1"/>
</dbReference>
<proteinExistence type="inferred from homology"/>
<evidence type="ECO:0000256" key="3">
    <source>
        <dbReference type="ARBA" id="ARBA00023015"/>
    </source>
</evidence>
<dbReference type="CDD" id="cd07377">
    <property type="entry name" value="WHTH_GntR"/>
    <property type="match status" value="1"/>
</dbReference>
<dbReference type="InterPro" id="IPR051446">
    <property type="entry name" value="HTH_trans_reg/aminotransferase"/>
</dbReference>
<reference evidence="8 9" key="1">
    <citation type="submission" date="2024-06" db="EMBL/GenBank/DDBJ databases">
        <title>Sorghum-associated microbial communities from plants grown in Nebraska, USA.</title>
        <authorList>
            <person name="Schachtman D."/>
        </authorList>
    </citation>
    <scope>NUCLEOTIDE SEQUENCE [LARGE SCALE GENOMIC DNA]</scope>
    <source>
        <strain evidence="8 9">3207</strain>
    </source>
</reference>
<dbReference type="SUPFAM" id="SSF53383">
    <property type="entry name" value="PLP-dependent transferases"/>
    <property type="match status" value="1"/>
</dbReference>
<dbReference type="Pfam" id="PF00392">
    <property type="entry name" value="GntR"/>
    <property type="match status" value="1"/>
</dbReference>
<dbReference type="PANTHER" id="PTHR46577">
    <property type="entry name" value="HTH-TYPE TRANSCRIPTIONAL REGULATORY PROTEIN GABR"/>
    <property type="match status" value="1"/>
</dbReference>
<evidence type="ECO:0000256" key="1">
    <source>
        <dbReference type="ARBA" id="ARBA00005384"/>
    </source>
</evidence>
<keyword evidence="4 8" id="KW-0238">DNA-binding</keyword>
<accession>A0ABV2R5U7</accession>
<sequence length="470" mass="49783">MGRSPSIGPGSPRWSPRLEEASPSKHQGIFDALVADIASGRLRPGDRLPPQRAVAAALGVDLTTVTKAYSRAREEGIIDATTGRGSFVAGEPRPASTLAGVAAGAIDLSKNSPPKPQDFQRVLARDIGQALSGSDESLLDYQETGGSWTNRSAGATWLSQRVDGCAPDRVILASGAQSALFAICHLLCRASRHVAVGEFCYPGIHTVAVQQDLVLVPLAMDGEGILPAAFEDACRLQSLDALYITPTADNPTTASLSELRRQEIVRIARKHAVSIIEDDPYGALLDTPPTAIASLGPDITWHIATLSKCLTPALRFGYVAAPSPKRAQELAATLQAMTMMASPLLAGIATRWIRSGFLREMSAAIGAENVGRQELAASILSGMRLAANPSAPHLWTSLPKPWRAVDFVRQLEHRGVLIVAGSSFSVTSPSSEAVRISLGAAPDREVLETALQSIRSVLSQPPPDTRRAIV</sequence>
<name>A0ABV2R5U7_9HYPH</name>
<dbReference type="SUPFAM" id="SSF46785">
    <property type="entry name" value="Winged helix' DNA-binding domain"/>
    <property type="match status" value="1"/>
</dbReference>
<dbReference type="SMART" id="SM00345">
    <property type="entry name" value="HTH_GNTR"/>
    <property type="match status" value="1"/>
</dbReference>
<keyword evidence="3" id="KW-0805">Transcription regulation</keyword>
<dbReference type="PANTHER" id="PTHR46577:SF1">
    <property type="entry name" value="HTH-TYPE TRANSCRIPTIONAL REGULATORY PROTEIN GABR"/>
    <property type="match status" value="1"/>
</dbReference>
<dbReference type="InterPro" id="IPR015421">
    <property type="entry name" value="PyrdxlP-dep_Trfase_major"/>
</dbReference>
<feature type="region of interest" description="Disordered" evidence="6">
    <location>
        <begin position="1"/>
        <end position="24"/>
    </location>
</feature>
<evidence type="ECO:0000256" key="5">
    <source>
        <dbReference type="ARBA" id="ARBA00023163"/>
    </source>
</evidence>
<evidence type="ECO:0000256" key="2">
    <source>
        <dbReference type="ARBA" id="ARBA00022898"/>
    </source>
</evidence>
<keyword evidence="2" id="KW-0663">Pyridoxal phosphate</keyword>
<dbReference type="Proteomes" id="UP001549321">
    <property type="component" value="Unassembled WGS sequence"/>
</dbReference>
<protein>
    <submittedName>
        <fullName evidence="8">DNA-binding transcriptional MocR family regulator</fullName>
    </submittedName>
</protein>
<evidence type="ECO:0000256" key="6">
    <source>
        <dbReference type="SAM" id="MobiDB-lite"/>
    </source>
</evidence>
<keyword evidence="5" id="KW-0804">Transcription</keyword>
<evidence type="ECO:0000259" key="7">
    <source>
        <dbReference type="PROSITE" id="PS50949"/>
    </source>
</evidence>
<dbReference type="InterPro" id="IPR000524">
    <property type="entry name" value="Tscrpt_reg_HTH_GntR"/>
</dbReference>
<evidence type="ECO:0000313" key="8">
    <source>
        <dbReference type="EMBL" id="MET4636666.1"/>
    </source>
</evidence>
<dbReference type="PROSITE" id="PS50949">
    <property type="entry name" value="HTH_GNTR"/>
    <property type="match status" value="1"/>
</dbReference>
<dbReference type="CDD" id="cd00609">
    <property type="entry name" value="AAT_like"/>
    <property type="match status" value="1"/>
</dbReference>
<dbReference type="Gene3D" id="3.90.1150.10">
    <property type="entry name" value="Aspartate Aminotransferase, domain 1"/>
    <property type="match status" value="1"/>
</dbReference>
<keyword evidence="9" id="KW-1185">Reference proteome</keyword>
<dbReference type="InterPro" id="IPR004839">
    <property type="entry name" value="Aminotransferase_I/II_large"/>
</dbReference>